<keyword evidence="1" id="KW-0175">Coiled coil</keyword>
<name>A0AAD1U4E1_EUPCR</name>
<gene>
    <name evidence="2" type="ORF">ECRASSUSDP1_LOCUS363</name>
</gene>
<comment type="caution">
    <text evidence="2">The sequence shown here is derived from an EMBL/GenBank/DDBJ whole genome shotgun (WGS) entry which is preliminary data.</text>
</comment>
<dbReference type="AlphaFoldDB" id="A0AAD1U4E1"/>
<sequence length="571" mass="66521">MNKLNTETDSILEQKDQEKGILEHFFFDQKPSENARPMSGTQIKKGKSLSDSLKYVDTRSKISKKMNKNRRISKITQDFDSEYFNSMLGTITEEEKKNEQLPSILDQMPKVDFGKIFGMKKIQWNIDNFHDSDDSSLDESVENEYWDGISESPKPKDTENLSKKASQASFVSKSLLISTKKSHIENLKKVRNAYRQVLKNQKSQMTGTVSKKVAFYKGYIERSENALNKEIREILKQFKIYKNIILEKEEEKTKLRQFIGKQEVLISQMRAIHAKHKYKPDQKSNKDEEIKYLKRKNEHLQKDIKIMMNESKGLKELFEEYQQDLIKVNKENESLKNQLQELENRYNHLQIISINEIDSLNANIKGILDQKKLDIQKLNDQIQNERTHFSKEKGKLSADIDKLNEELKSVKTILRYPKLYRRYFQSNYKEIKKAVDTECSFLGIKPLKCLKKQKRGIKTAVRRPRSSRRFLANSTSQIPPKEMKTRQNSLFSKPRDVSQNLSCFSSCTSLNKSQLVNSCLLGPPNEAVDSRVAPIPGSHNSSMCTQPRDNPQASSIFKRNHKFSINLTHKW</sequence>
<evidence type="ECO:0000256" key="1">
    <source>
        <dbReference type="SAM" id="Coils"/>
    </source>
</evidence>
<evidence type="ECO:0000313" key="2">
    <source>
        <dbReference type="EMBL" id="CAI2359078.1"/>
    </source>
</evidence>
<organism evidence="2 3">
    <name type="scientific">Euplotes crassus</name>
    <dbReference type="NCBI Taxonomy" id="5936"/>
    <lineage>
        <taxon>Eukaryota</taxon>
        <taxon>Sar</taxon>
        <taxon>Alveolata</taxon>
        <taxon>Ciliophora</taxon>
        <taxon>Intramacronucleata</taxon>
        <taxon>Spirotrichea</taxon>
        <taxon>Hypotrichia</taxon>
        <taxon>Euplotida</taxon>
        <taxon>Euplotidae</taxon>
        <taxon>Moneuplotes</taxon>
    </lineage>
</organism>
<accession>A0AAD1U4E1</accession>
<feature type="coiled-coil region" evidence="1">
    <location>
        <begin position="283"/>
        <end position="413"/>
    </location>
</feature>
<protein>
    <submittedName>
        <fullName evidence="2">Uncharacterized protein</fullName>
    </submittedName>
</protein>
<keyword evidence="3" id="KW-1185">Reference proteome</keyword>
<dbReference type="EMBL" id="CAMPGE010000336">
    <property type="protein sequence ID" value="CAI2359078.1"/>
    <property type="molecule type" value="Genomic_DNA"/>
</dbReference>
<evidence type="ECO:0000313" key="3">
    <source>
        <dbReference type="Proteomes" id="UP001295684"/>
    </source>
</evidence>
<dbReference type="Proteomes" id="UP001295684">
    <property type="component" value="Unassembled WGS sequence"/>
</dbReference>
<reference evidence="2" key="1">
    <citation type="submission" date="2023-07" db="EMBL/GenBank/DDBJ databases">
        <authorList>
            <consortium name="AG Swart"/>
            <person name="Singh M."/>
            <person name="Singh A."/>
            <person name="Seah K."/>
            <person name="Emmerich C."/>
        </authorList>
    </citation>
    <scope>NUCLEOTIDE SEQUENCE</scope>
    <source>
        <strain evidence="2">DP1</strain>
    </source>
</reference>
<proteinExistence type="predicted"/>